<sequence length="373" mass="43656">MNMLNWLMLLQKIFKIRRNKNMEVDGDDDDALLDDTAKSRRLLDDISSDFPFDKPKKVEVWWNKCKKHVEKIVQKYKEGETIHNLEVHKHLVNEIVSLASQDVFNPKCLKKAKEWQKVLKKRLRKSMKPSLNEDKLDLFNNIIKPPAKSFVYFCYIYRVNVGKNPTKKENSSNEMMDETPKATTNKNENDPFAPTDWPLWRGDWSDQCSRCNLGGELWLCDGPCVGSYHTKCIGELALDTESDPWYCDQCHSLLKRRNTITKATLGKSKRFMPKSHCLVHVWIDEGDTCPPTKVAVLEGGPLHATNLFQPEITPTEQSNTKRPKENKKRNKPTKKQKKEIAKKWKLSYRFYMFSLFYWSCCTQEEENKLLMVI</sequence>
<evidence type="ECO:0000313" key="2">
    <source>
        <dbReference type="EMBL" id="ETO14777.1"/>
    </source>
</evidence>
<evidence type="ECO:0000313" key="3">
    <source>
        <dbReference type="Proteomes" id="UP000023152"/>
    </source>
</evidence>
<name>X6MMW2_RETFI</name>
<feature type="compositionally biased region" description="Basic residues" evidence="1">
    <location>
        <begin position="324"/>
        <end position="337"/>
    </location>
</feature>
<comment type="caution">
    <text evidence="2">The sequence shown here is derived from an EMBL/GenBank/DDBJ whole genome shotgun (WGS) entry which is preliminary data.</text>
</comment>
<feature type="region of interest" description="Disordered" evidence="1">
    <location>
        <begin position="309"/>
        <end position="338"/>
    </location>
</feature>
<dbReference type="SUPFAM" id="SSF57903">
    <property type="entry name" value="FYVE/PHD zinc finger"/>
    <property type="match status" value="1"/>
</dbReference>
<dbReference type="InterPro" id="IPR011011">
    <property type="entry name" value="Znf_FYVE_PHD"/>
</dbReference>
<reference evidence="2 3" key="1">
    <citation type="journal article" date="2013" name="Curr. Biol.">
        <title>The Genome of the Foraminiferan Reticulomyxa filosa.</title>
        <authorList>
            <person name="Glockner G."/>
            <person name="Hulsmann N."/>
            <person name="Schleicher M."/>
            <person name="Noegel A.A."/>
            <person name="Eichinger L."/>
            <person name="Gallinger C."/>
            <person name="Pawlowski J."/>
            <person name="Sierra R."/>
            <person name="Euteneuer U."/>
            <person name="Pillet L."/>
            <person name="Moustafa A."/>
            <person name="Platzer M."/>
            <person name="Groth M."/>
            <person name="Szafranski K."/>
            <person name="Schliwa M."/>
        </authorList>
    </citation>
    <scope>NUCLEOTIDE SEQUENCE [LARGE SCALE GENOMIC DNA]</scope>
</reference>
<dbReference type="InterPro" id="IPR013083">
    <property type="entry name" value="Znf_RING/FYVE/PHD"/>
</dbReference>
<proteinExistence type="predicted"/>
<protein>
    <recommendedName>
        <fullName evidence="4">PHD-type domain-containing protein</fullName>
    </recommendedName>
</protein>
<feature type="compositionally biased region" description="Polar residues" evidence="1">
    <location>
        <begin position="309"/>
        <end position="318"/>
    </location>
</feature>
<organism evidence="2 3">
    <name type="scientific">Reticulomyxa filosa</name>
    <dbReference type="NCBI Taxonomy" id="46433"/>
    <lineage>
        <taxon>Eukaryota</taxon>
        <taxon>Sar</taxon>
        <taxon>Rhizaria</taxon>
        <taxon>Retaria</taxon>
        <taxon>Foraminifera</taxon>
        <taxon>Monothalamids</taxon>
        <taxon>Reticulomyxidae</taxon>
        <taxon>Reticulomyxa</taxon>
    </lineage>
</organism>
<dbReference type="Gene3D" id="3.30.40.10">
    <property type="entry name" value="Zinc/RING finger domain, C3HC4 (zinc finger)"/>
    <property type="match status" value="1"/>
</dbReference>
<dbReference type="AlphaFoldDB" id="X6MMW2"/>
<gene>
    <name evidence="2" type="ORF">RFI_22590</name>
</gene>
<dbReference type="Proteomes" id="UP000023152">
    <property type="component" value="Unassembled WGS sequence"/>
</dbReference>
<evidence type="ECO:0008006" key="4">
    <source>
        <dbReference type="Google" id="ProtNLM"/>
    </source>
</evidence>
<dbReference type="EMBL" id="ASPP01019774">
    <property type="protein sequence ID" value="ETO14777.1"/>
    <property type="molecule type" value="Genomic_DNA"/>
</dbReference>
<feature type="region of interest" description="Disordered" evidence="1">
    <location>
        <begin position="166"/>
        <end position="191"/>
    </location>
</feature>
<dbReference type="OrthoDB" id="21264at2759"/>
<accession>X6MMW2</accession>
<evidence type="ECO:0000256" key="1">
    <source>
        <dbReference type="SAM" id="MobiDB-lite"/>
    </source>
</evidence>
<keyword evidence="3" id="KW-1185">Reference proteome</keyword>